<comment type="caution">
    <text evidence="5">The sequence shown here is derived from an EMBL/GenBank/DDBJ whole genome shotgun (WGS) entry which is preliminary data.</text>
</comment>
<dbReference type="RefSeq" id="WP_201362795.1">
    <property type="nucleotide sequence ID" value="NZ_BNJJ01000008.1"/>
</dbReference>
<organism evidence="5 6">
    <name type="scientific">Dictyobacter formicarum</name>
    <dbReference type="NCBI Taxonomy" id="2778368"/>
    <lineage>
        <taxon>Bacteria</taxon>
        <taxon>Bacillati</taxon>
        <taxon>Chloroflexota</taxon>
        <taxon>Ktedonobacteria</taxon>
        <taxon>Ktedonobacterales</taxon>
        <taxon>Dictyobacteraceae</taxon>
        <taxon>Dictyobacter</taxon>
    </lineage>
</organism>
<evidence type="ECO:0000313" key="5">
    <source>
        <dbReference type="EMBL" id="GHO85141.1"/>
    </source>
</evidence>
<evidence type="ECO:0000256" key="2">
    <source>
        <dbReference type="ARBA" id="ARBA00022729"/>
    </source>
</evidence>
<keyword evidence="6" id="KW-1185">Reference proteome</keyword>
<dbReference type="Proteomes" id="UP000635565">
    <property type="component" value="Unassembled WGS sequence"/>
</dbReference>
<dbReference type="PANTHER" id="PTHR30483">
    <property type="entry name" value="LEUCINE-SPECIFIC-BINDING PROTEIN"/>
    <property type="match status" value="1"/>
</dbReference>
<keyword evidence="2 3" id="KW-0732">Signal</keyword>
<dbReference type="InterPro" id="IPR028082">
    <property type="entry name" value="Peripla_BP_I"/>
</dbReference>
<evidence type="ECO:0000256" key="3">
    <source>
        <dbReference type="SAM" id="SignalP"/>
    </source>
</evidence>
<feature type="signal peptide" evidence="3">
    <location>
        <begin position="1"/>
        <end position="28"/>
    </location>
</feature>
<feature type="chain" id="PRO_5047164436" evidence="3">
    <location>
        <begin position="29"/>
        <end position="419"/>
    </location>
</feature>
<reference evidence="5 6" key="1">
    <citation type="journal article" date="2021" name="Int. J. Syst. Evol. Microbiol.">
        <title>Reticulibacter mediterranei gen. nov., sp. nov., within the new family Reticulibacteraceae fam. nov., and Ktedonospora formicarum gen. nov., sp. nov., Ktedonobacter robiniae sp. nov., Dictyobacter formicarum sp. nov. and Dictyobacter arantiisoli sp. nov., belonging to the class Ktedonobacteria.</title>
        <authorList>
            <person name="Yabe S."/>
            <person name="Zheng Y."/>
            <person name="Wang C.M."/>
            <person name="Sakai Y."/>
            <person name="Abe K."/>
            <person name="Yokota A."/>
            <person name="Donadio S."/>
            <person name="Cavaletti L."/>
            <person name="Monciardini P."/>
        </authorList>
    </citation>
    <scope>NUCLEOTIDE SEQUENCE [LARGE SCALE GENOMIC DNA]</scope>
    <source>
        <strain evidence="5 6">SOSP1-9</strain>
    </source>
</reference>
<evidence type="ECO:0000313" key="6">
    <source>
        <dbReference type="Proteomes" id="UP000635565"/>
    </source>
</evidence>
<dbReference type="InterPro" id="IPR051010">
    <property type="entry name" value="BCAA_transport"/>
</dbReference>
<dbReference type="Pfam" id="PF13458">
    <property type="entry name" value="Peripla_BP_6"/>
    <property type="match status" value="1"/>
</dbReference>
<comment type="similarity">
    <text evidence="1">Belongs to the leucine-binding protein family.</text>
</comment>
<protein>
    <submittedName>
        <fullName evidence="5">Branched-chain amino acid ABC transporter substrate-binding protein</fullName>
    </submittedName>
</protein>
<dbReference type="CDD" id="cd06338">
    <property type="entry name" value="PBP1_ABC_ligand_binding-like"/>
    <property type="match status" value="1"/>
</dbReference>
<proteinExistence type="inferred from homology"/>
<feature type="domain" description="Leucine-binding protein" evidence="4">
    <location>
        <begin position="44"/>
        <end position="396"/>
    </location>
</feature>
<accession>A0ABQ3VJ34</accession>
<gene>
    <name evidence="5" type="ORF">KSZ_31470</name>
</gene>
<dbReference type="InterPro" id="IPR028081">
    <property type="entry name" value="Leu-bd"/>
</dbReference>
<dbReference type="EMBL" id="BNJJ01000008">
    <property type="protein sequence ID" value="GHO85141.1"/>
    <property type="molecule type" value="Genomic_DNA"/>
</dbReference>
<sequence length="419" mass="45164">MVNVLRRVKISSILTLLLTACIIFVISACDQSNASSATPSAQGPIKIGLTVSLSGDFSQDGKALQQGYQIWADYVNSHGGLLNRKVQLDILNDNSNKQQVISDYQKLINVNHDDLVLGPYSSSLTLAAAPVAKRYNYAFIEGAGVAPSIFDAKFSNLFSVSLSAKSYLTSFVFYLLSLPQAQRPKSIAYVTADDFFTQPQVDGAKAQLEKGGIQTAIYTVYPAETTDYAPIAQKAIATRPDVMILGTTGQDDSVALTKALIQQHFNPKAIIETAGPDQGSQFTGPLGGANRVEGVFVPNNGWFPGIKSYQNDAFTQAYTAKFGGTADAISADSVEAFAVGQVLQQAVEKIHSIDNTKLIQELHSGDTFNSIQGPVKFASDGQNTVAEPFLFQWQNGKLIPVYPANQAQANPEYPKKTWS</sequence>
<dbReference type="SUPFAM" id="SSF53822">
    <property type="entry name" value="Periplasmic binding protein-like I"/>
    <property type="match status" value="1"/>
</dbReference>
<evidence type="ECO:0000256" key="1">
    <source>
        <dbReference type="ARBA" id="ARBA00010062"/>
    </source>
</evidence>
<name>A0ABQ3VJ34_9CHLR</name>
<dbReference type="PROSITE" id="PS51257">
    <property type="entry name" value="PROKAR_LIPOPROTEIN"/>
    <property type="match status" value="1"/>
</dbReference>
<evidence type="ECO:0000259" key="4">
    <source>
        <dbReference type="Pfam" id="PF13458"/>
    </source>
</evidence>
<dbReference type="PANTHER" id="PTHR30483:SF37">
    <property type="entry name" value="ABC TRANSPORTER SUBSTRATE-BINDING PROTEIN"/>
    <property type="match status" value="1"/>
</dbReference>
<dbReference type="Gene3D" id="3.40.50.2300">
    <property type="match status" value="2"/>
</dbReference>